<evidence type="ECO:0000313" key="2">
    <source>
        <dbReference type="EMBL" id="KAK4760306.1"/>
    </source>
</evidence>
<accession>A0AAN7Q5X5</accession>
<feature type="compositionally biased region" description="Gly residues" evidence="1">
    <location>
        <begin position="18"/>
        <end position="31"/>
    </location>
</feature>
<dbReference type="Proteomes" id="UP001345219">
    <property type="component" value="Chromosome 5"/>
</dbReference>
<feature type="region of interest" description="Disordered" evidence="1">
    <location>
        <begin position="1"/>
        <end position="89"/>
    </location>
</feature>
<keyword evidence="3" id="KW-1185">Reference proteome</keyword>
<sequence>MKIKNPSQTCSPGARGPPRGGTGLADGGAGGPSVSKVFGGRGFYSRGRDPVGPRRLHPSRDCGRPGNRHPALHHLQPGPRAGCGRVSDLPGLRSHRCPVRYMYRPAMMHMEEMGGYVRQKTEEAGYQIQFQSGLNKGRPD</sequence>
<dbReference type="EMBL" id="JAXIOK010000010">
    <property type="protein sequence ID" value="KAK4760306.1"/>
    <property type="molecule type" value="Genomic_DNA"/>
</dbReference>
<name>A0AAN7Q5X5_9MYRT</name>
<comment type="caution">
    <text evidence="2">The sequence shown here is derived from an EMBL/GenBank/DDBJ whole genome shotgun (WGS) entry which is preliminary data.</text>
</comment>
<gene>
    <name evidence="2" type="ORF">SAY87_005199</name>
</gene>
<organism evidence="2 3">
    <name type="scientific">Trapa incisa</name>
    <dbReference type="NCBI Taxonomy" id="236973"/>
    <lineage>
        <taxon>Eukaryota</taxon>
        <taxon>Viridiplantae</taxon>
        <taxon>Streptophyta</taxon>
        <taxon>Embryophyta</taxon>
        <taxon>Tracheophyta</taxon>
        <taxon>Spermatophyta</taxon>
        <taxon>Magnoliopsida</taxon>
        <taxon>eudicotyledons</taxon>
        <taxon>Gunneridae</taxon>
        <taxon>Pentapetalae</taxon>
        <taxon>rosids</taxon>
        <taxon>malvids</taxon>
        <taxon>Myrtales</taxon>
        <taxon>Lythraceae</taxon>
        <taxon>Trapa</taxon>
    </lineage>
</organism>
<reference evidence="2 3" key="1">
    <citation type="journal article" date="2023" name="Hortic Res">
        <title>Pangenome of water caltrop reveals structural variations and asymmetric subgenome divergence after allopolyploidization.</title>
        <authorList>
            <person name="Zhang X."/>
            <person name="Chen Y."/>
            <person name="Wang L."/>
            <person name="Yuan Y."/>
            <person name="Fang M."/>
            <person name="Shi L."/>
            <person name="Lu R."/>
            <person name="Comes H.P."/>
            <person name="Ma Y."/>
            <person name="Chen Y."/>
            <person name="Huang G."/>
            <person name="Zhou Y."/>
            <person name="Zheng Z."/>
            <person name="Qiu Y."/>
        </authorList>
    </citation>
    <scope>NUCLEOTIDE SEQUENCE [LARGE SCALE GENOMIC DNA]</scope>
    <source>
        <tissue evidence="2">Roots</tissue>
    </source>
</reference>
<dbReference type="AlphaFoldDB" id="A0AAN7Q5X5"/>
<evidence type="ECO:0000256" key="1">
    <source>
        <dbReference type="SAM" id="MobiDB-lite"/>
    </source>
</evidence>
<feature type="compositionally biased region" description="Basic and acidic residues" evidence="1">
    <location>
        <begin position="46"/>
        <end position="63"/>
    </location>
</feature>
<evidence type="ECO:0000313" key="3">
    <source>
        <dbReference type="Proteomes" id="UP001345219"/>
    </source>
</evidence>
<protein>
    <submittedName>
        <fullName evidence="2">Uncharacterized protein</fullName>
    </submittedName>
</protein>
<feature type="compositionally biased region" description="Polar residues" evidence="1">
    <location>
        <begin position="1"/>
        <end position="11"/>
    </location>
</feature>
<proteinExistence type="predicted"/>